<reference evidence="2 3" key="1">
    <citation type="journal article" date="2019" name="PLoS Genet.">
        <title>Convergent evolution of linked mating-type loci in basidiomycete fungi.</title>
        <authorList>
            <person name="Sun S."/>
            <person name="Coelho M.A."/>
            <person name="Heitman J."/>
            <person name="Nowrousian M."/>
        </authorList>
    </citation>
    <scope>NUCLEOTIDE SEQUENCE [LARGE SCALE GENOMIC DNA]</scope>
    <source>
        <strain evidence="2 3">CBS 4282</strain>
    </source>
</reference>
<dbReference type="EMBL" id="QKWK01000003">
    <property type="protein sequence ID" value="TXT12883.1"/>
    <property type="molecule type" value="Genomic_DNA"/>
</dbReference>
<dbReference type="OrthoDB" id="7464992at2759"/>
<dbReference type="Proteomes" id="UP000473826">
    <property type="component" value="Unassembled WGS sequence"/>
</dbReference>
<name>A0A7D8V1F4_VANHU</name>
<evidence type="ECO:0000313" key="3">
    <source>
        <dbReference type="Proteomes" id="UP000473826"/>
    </source>
</evidence>
<accession>A0A7D8V1F4</accession>
<sequence length="102" mass="11439">MRLNLVRTAIPVARSGLQRAPRVVVPVLRRPTPSSILAHTKPFHSTAPSQRRYERFEENPFGGQSSQRPDVMGYVRRRAGGDGAMWLWGIGITACVIYYCAQ</sequence>
<dbReference type="AlphaFoldDB" id="A0A7D8V1F4"/>
<keyword evidence="1" id="KW-0472">Membrane</keyword>
<gene>
    <name evidence="2" type="ORF">VHUM_01284</name>
</gene>
<organism evidence="2 3">
    <name type="scientific">Vanrija humicola</name>
    <name type="common">Yeast</name>
    <name type="synonym">Cryptococcus humicola</name>
    <dbReference type="NCBI Taxonomy" id="5417"/>
    <lineage>
        <taxon>Eukaryota</taxon>
        <taxon>Fungi</taxon>
        <taxon>Dikarya</taxon>
        <taxon>Basidiomycota</taxon>
        <taxon>Agaricomycotina</taxon>
        <taxon>Tremellomycetes</taxon>
        <taxon>Trichosporonales</taxon>
        <taxon>Trichosporonaceae</taxon>
        <taxon>Vanrija</taxon>
    </lineage>
</organism>
<keyword evidence="3" id="KW-1185">Reference proteome</keyword>
<evidence type="ECO:0000256" key="1">
    <source>
        <dbReference type="SAM" id="Phobius"/>
    </source>
</evidence>
<feature type="transmembrane region" description="Helical" evidence="1">
    <location>
        <begin position="83"/>
        <end position="101"/>
    </location>
</feature>
<comment type="caution">
    <text evidence="2">The sequence shown here is derived from an EMBL/GenBank/DDBJ whole genome shotgun (WGS) entry which is preliminary data.</text>
</comment>
<keyword evidence="1" id="KW-1133">Transmembrane helix</keyword>
<proteinExistence type="predicted"/>
<evidence type="ECO:0000313" key="2">
    <source>
        <dbReference type="EMBL" id="TXT12883.1"/>
    </source>
</evidence>
<protein>
    <submittedName>
        <fullName evidence="2">Uncharacterized protein</fullName>
    </submittedName>
</protein>
<keyword evidence="1" id="KW-0812">Transmembrane</keyword>